<dbReference type="InterPro" id="IPR017853">
    <property type="entry name" value="GH"/>
</dbReference>
<name>A0AA36HQV4_9DINO</name>
<dbReference type="Proteomes" id="UP001178507">
    <property type="component" value="Unassembled WGS sequence"/>
</dbReference>
<evidence type="ECO:0000313" key="4">
    <source>
        <dbReference type="EMBL" id="CAJ1372603.1"/>
    </source>
</evidence>
<organism evidence="4 5">
    <name type="scientific">Effrenium voratum</name>
    <dbReference type="NCBI Taxonomy" id="2562239"/>
    <lineage>
        <taxon>Eukaryota</taxon>
        <taxon>Sar</taxon>
        <taxon>Alveolata</taxon>
        <taxon>Dinophyceae</taxon>
        <taxon>Suessiales</taxon>
        <taxon>Symbiodiniaceae</taxon>
        <taxon>Effrenium</taxon>
    </lineage>
</organism>
<evidence type="ECO:0000313" key="5">
    <source>
        <dbReference type="Proteomes" id="UP001178507"/>
    </source>
</evidence>
<keyword evidence="5" id="KW-1185">Reference proteome</keyword>
<gene>
    <name evidence="4" type="ORF">EVOR1521_LOCUS2642</name>
</gene>
<dbReference type="SUPFAM" id="SSF51445">
    <property type="entry name" value="(Trans)glycosidases"/>
    <property type="match status" value="1"/>
</dbReference>
<dbReference type="InterPro" id="IPR012946">
    <property type="entry name" value="X8"/>
</dbReference>
<proteinExistence type="predicted"/>
<dbReference type="SMART" id="SM00768">
    <property type="entry name" value="X8"/>
    <property type="match status" value="1"/>
</dbReference>
<feature type="chain" id="PRO_5041251778" description="X8 domain-containing protein" evidence="2">
    <location>
        <begin position="34"/>
        <end position="591"/>
    </location>
</feature>
<evidence type="ECO:0000256" key="1">
    <source>
        <dbReference type="ARBA" id="ARBA00022729"/>
    </source>
</evidence>
<keyword evidence="1 2" id="KW-0732">Signal</keyword>
<reference evidence="4" key="1">
    <citation type="submission" date="2023-08" db="EMBL/GenBank/DDBJ databases">
        <authorList>
            <person name="Chen Y."/>
            <person name="Shah S."/>
            <person name="Dougan E. K."/>
            <person name="Thang M."/>
            <person name="Chan C."/>
        </authorList>
    </citation>
    <scope>NUCLEOTIDE SEQUENCE</scope>
</reference>
<feature type="domain" description="X8" evidence="3">
    <location>
        <begin position="498"/>
        <end position="581"/>
    </location>
</feature>
<dbReference type="Gene3D" id="3.20.20.80">
    <property type="entry name" value="Glycosidases"/>
    <property type="match status" value="1"/>
</dbReference>
<evidence type="ECO:0000259" key="3">
    <source>
        <dbReference type="SMART" id="SM00768"/>
    </source>
</evidence>
<accession>A0AA36HQV4</accession>
<sequence>MPACHLDRTAALRCKRSSMKCLILFSLLLGCRGESKPALIKGVSYGPVPLKHLAGGQSLLAQDDWMVEAAKPMWGERGRDDLHVMKQLGANMVRLYGNNPNQSHHSFLDKAHQLGMQVVPGMSDYPFIQMPDQKCMDTDYDCFNQSRDLYALNLETGFLTDSKEYHPALAYFIVINEPDLKMPPAATTTPGGPRQMVKAVVSALDGLLEAEKEANVSGILINFTATFSYAVCLACDELNYAPALGQMAILEDAMLHPEQYGYEPRNNVSEAYLTRWTQSFNTNNPARDLEPQFFSKYPARFPSTPVFVAEYHSPILAYLRPPMTLEEDLEQALSLANSSDLFLGIFFFQYQMAYWKGGSEENFGLFGLGDYRVAEMPYYGTTYDVWCLQPRVTSSTPDSSMSQVLTKVYEGPGLDYEFLCKPNPASVAISADGFRDIVSQGAARLAVFAKRVVEHLGAVVSSDSGLRSFSASMVNKSYADLVIAISHKPAWTSFSSSAACVADRTADAGQVGAAISWLCGHTPGFSCEVPESCASDAFSTGDWLFSRWYQQVGRDPLMDCNFGGAAIFASPALRGDTPCSARLRRLGTVLV</sequence>
<dbReference type="AlphaFoldDB" id="A0AA36HQV4"/>
<feature type="signal peptide" evidence="2">
    <location>
        <begin position="1"/>
        <end position="33"/>
    </location>
</feature>
<protein>
    <recommendedName>
        <fullName evidence="3">X8 domain-containing protein</fullName>
    </recommendedName>
</protein>
<comment type="caution">
    <text evidence="4">The sequence shown here is derived from an EMBL/GenBank/DDBJ whole genome shotgun (WGS) entry which is preliminary data.</text>
</comment>
<dbReference type="EMBL" id="CAUJNA010000145">
    <property type="protein sequence ID" value="CAJ1372603.1"/>
    <property type="molecule type" value="Genomic_DNA"/>
</dbReference>
<evidence type="ECO:0000256" key="2">
    <source>
        <dbReference type="SAM" id="SignalP"/>
    </source>
</evidence>